<accession>A0AC61RJ92</accession>
<name>A0AC61RJ92_9BACT</name>
<evidence type="ECO:0000313" key="1">
    <source>
        <dbReference type="EMBL" id="TGY79917.1"/>
    </source>
</evidence>
<evidence type="ECO:0000313" key="2">
    <source>
        <dbReference type="Proteomes" id="UP000306319"/>
    </source>
</evidence>
<protein>
    <submittedName>
        <fullName evidence="1">Glycerol-3-phosphate dehydrogenase</fullName>
    </submittedName>
</protein>
<dbReference type="Proteomes" id="UP000306319">
    <property type="component" value="Unassembled WGS sequence"/>
</dbReference>
<gene>
    <name evidence="1" type="ORF">E5331_03760</name>
</gene>
<proteinExistence type="predicted"/>
<reference evidence="1" key="1">
    <citation type="submission" date="2019-04" db="EMBL/GenBank/DDBJ databases">
        <title>Microbes associate with the intestines of laboratory mice.</title>
        <authorList>
            <person name="Navarre W."/>
            <person name="Wong E."/>
            <person name="Huang K."/>
            <person name="Tropini C."/>
            <person name="Ng K."/>
            <person name="Yu B."/>
        </authorList>
    </citation>
    <scope>NUCLEOTIDE SEQUENCE</scope>
    <source>
        <strain evidence="1">NM04_E33</strain>
    </source>
</reference>
<sequence>MATLGKIAVIGAGSWATALAKLLLGNNERINWYVRRQERIDDFIRYHRNTVYLSDVTFETDRIDFHSDINDAVADADTLVVAIPSPYFKNEAEKITVDISGKNIVSAVKGLVPGDNMIITEWFCRNFGCNDRNMLVIGGPCHAEEVALDHLSYLTIGCHDIAKSHEFGRAIAGQRLKTIYSEDVKGIEYAAVLKNVYAIASGMVNGMKAGDNFKAMLVCNAAREMRRFIDAIAPRKRDICRSAYLGDLLVTSYSLFSRNHNFGAMIGKGHSVKAAKMEMEMVAEGYYGTQCMHQINGTTVKVDMPILDCVYDILYSGISPKKAFEALSEKFS</sequence>
<organism evidence="1 2">
    <name type="scientific">Lepagella muris</name>
    <dbReference type="NCBI Taxonomy" id="3032870"/>
    <lineage>
        <taxon>Bacteria</taxon>
        <taxon>Pseudomonadati</taxon>
        <taxon>Bacteroidota</taxon>
        <taxon>Bacteroidia</taxon>
        <taxon>Bacteroidales</taxon>
        <taxon>Muribaculaceae</taxon>
        <taxon>Lepagella</taxon>
    </lineage>
</organism>
<dbReference type="EMBL" id="SRYB01000004">
    <property type="protein sequence ID" value="TGY79917.1"/>
    <property type="molecule type" value="Genomic_DNA"/>
</dbReference>
<comment type="caution">
    <text evidence="1">The sequence shown here is derived from an EMBL/GenBank/DDBJ whole genome shotgun (WGS) entry which is preliminary data.</text>
</comment>
<keyword evidence="2" id="KW-1185">Reference proteome</keyword>